<keyword evidence="4" id="KW-0699">rRNA-binding</keyword>
<comment type="similarity">
    <text evidence="1 4">Belongs to the universal ribosomal protein uL23 family.</text>
</comment>
<name>A0A1F4TLX0_UNCSA</name>
<evidence type="ECO:0000313" key="6">
    <source>
        <dbReference type="Proteomes" id="UP000177309"/>
    </source>
</evidence>
<dbReference type="EMBL" id="MEUI01000028">
    <property type="protein sequence ID" value="OGC33731.1"/>
    <property type="molecule type" value="Genomic_DNA"/>
</dbReference>
<evidence type="ECO:0000256" key="3">
    <source>
        <dbReference type="ARBA" id="ARBA00023274"/>
    </source>
</evidence>
<evidence type="ECO:0000313" key="5">
    <source>
        <dbReference type="EMBL" id="OGC33731.1"/>
    </source>
</evidence>
<comment type="caution">
    <text evidence="5">The sequence shown here is derived from an EMBL/GenBank/DDBJ whole genome shotgun (WGS) entry which is preliminary data.</text>
</comment>
<organism evidence="5 6">
    <name type="scientific">candidate division WOR-1 bacterium RIFOXYC2_FULL_41_25</name>
    <dbReference type="NCBI Taxonomy" id="1802586"/>
    <lineage>
        <taxon>Bacteria</taxon>
        <taxon>Bacillati</taxon>
        <taxon>Saganbacteria</taxon>
    </lineage>
</organism>
<reference evidence="5 6" key="1">
    <citation type="journal article" date="2016" name="Nat. Commun.">
        <title>Thousands of microbial genomes shed light on interconnected biogeochemical processes in an aquifer system.</title>
        <authorList>
            <person name="Anantharaman K."/>
            <person name="Brown C.T."/>
            <person name="Hug L.A."/>
            <person name="Sharon I."/>
            <person name="Castelle C.J."/>
            <person name="Probst A.J."/>
            <person name="Thomas B.C."/>
            <person name="Singh A."/>
            <person name="Wilkins M.J."/>
            <person name="Karaoz U."/>
            <person name="Brodie E.L."/>
            <person name="Williams K.H."/>
            <person name="Hubbard S.S."/>
            <person name="Banfield J.F."/>
        </authorList>
    </citation>
    <scope>NUCLEOTIDE SEQUENCE [LARGE SCALE GENOMIC DNA]</scope>
</reference>
<dbReference type="Proteomes" id="UP000177309">
    <property type="component" value="Unassembled WGS sequence"/>
</dbReference>
<dbReference type="InterPro" id="IPR012677">
    <property type="entry name" value="Nucleotide-bd_a/b_plait_sf"/>
</dbReference>
<dbReference type="NCBIfam" id="NF004363">
    <property type="entry name" value="PRK05738.2-4"/>
    <property type="match status" value="1"/>
</dbReference>
<keyword evidence="4" id="KW-0694">RNA-binding</keyword>
<comment type="function">
    <text evidence="4">One of the early assembly proteins it binds 23S rRNA. One of the proteins that surrounds the polypeptide exit tunnel on the outside of the ribosome. Forms the main docking site for trigger factor binding to the ribosome.</text>
</comment>
<dbReference type="InterPro" id="IPR013025">
    <property type="entry name" value="Ribosomal_uL23-like"/>
</dbReference>
<dbReference type="GO" id="GO:0003735">
    <property type="term" value="F:structural constituent of ribosome"/>
    <property type="evidence" value="ECO:0007669"/>
    <property type="project" value="InterPro"/>
</dbReference>
<dbReference type="GO" id="GO:0006412">
    <property type="term" value="P:translation"/>
    <property type="evidence" value="ECO:0007669"/>
    <property type="project" value="UniProtKB-UniRule"/>
</dbReference>
<dbReference type="Pfam" id="PF00276">
    <property type="entry name" value="Ribosomal_L23"/>
    <property type="match status" value="1"/>
</dbReference>
<gene>
    <name evidence="4" type="primary">rplW</name>
    <name evidence="5" type="ORF">A2462_00440</name>
</gene>
<keyword evidence="3 4" id="KW-0687">Ribonucleoprotein</keyword>
<evidence type="ECO:0000256" key="2">
    <source>
        <dbReference type="ARBA" id="ARBA00022980"/>
    </source>
</evidence>
<evidence type="ECO:0000256" key="4">
    <source>
        <dbReference type="HAMAP-Rule" id="MF_01369"/>
    </source>
</evidence>
<dbReference type="HAMAP" id="MF_01369_B">
    <property type="entry name" value="Ribosomal_uL23_B"/>
    <property type="match status" value="1"/>
</dbReference>
<proteinExistence type="inferred from homology"/>
<keyword evidence="2 4" id="KW-0689">Ribosomal protein</keyword>
<accession>A0A1F4TLX0</accession>
<dbReference type="InterPro" id="IPR012678">
    <property type="entry name" value="Ribosomal_uL23/eL15/eS24_sf"/>
</dbReference>
<dbReference type="PANTHER" id="PTHR11620">
    <property type="entry name" value="60S RIBOSOMAL PROTEIN L23A"/>
    <property type="match status" value="1"/>
</dbReference>
<dbReference type="GO" id="GO:0005840">
    <property type="term" value="C:ribosome"/>
    <property type="evidence" value="ECO:0007669"/>
    <property type="project" value="UniProtKB-KW"/>
</dbReference>
<sequence>MQPEQIIIAPVITEKAVGSRTESRYVFFVNPKATKVDVAQAIEKIYKVKVTAVNTCSVRAKRKVVGQSIGRTSAKKKAYVSLAAGQKIEEIEA</sequence>
<dbReference type="SUPFAM" id="SSF54189">
    <property type="entry name" value="Ribosomal proteins S24e, L23 and L15e"/>
    <property type="match status" value="1"/>
</dbReference>
<dbReference type="GO" id="GO:1990904">
    <property type="term" value="C:ribonucleoprotein complex"/>
    <property type="evidence" value="ECO:0007669"/>
    <property type="project" value="UniProtKB-KW"/>
</dbReference>
<dbReference type="GO" id="GO:0019843">
    <property type="term" value="F:rRNA binding"/>
    <property type="evidence" value="ECO:0007669"/>
    <property type="project" value="UniProtKB-UniRule"/>
</dbReference>
<evidence type="ECO:0000256" key="1">
    <source>
        <dbReference type="ARBA" id="ARBA00006700"/>
    </source>
</evidence>
<comment type="subunit">
    <text evidence="4">Part of the 50S ribosomal subunit. Contacts protein L29, and trigger factor when it is bound to the ribosome.</text>
</comment>
<dbReference type="AlphaFoldDB" id="A0A1F4TLX0"/>
<dbReference type="Gene3D" id="3.30.70.330">
    <property type="match status" value="1"/>
</dbReference>
<protein>
    <recommendedName>
        <fullName evidence="4">Large ribosomal subunit protein uL23</fullName>
    </recommendedName>
</protein>